<name>A0A4W3I0H7_CALMI</name>
<evidence type="ECO:0000256" key="1">
    <source>
        <dbReference type="ARBA" id="ARBA00005949"/>
    </source>
</evidence>
<accession>A0A4W3I0H7</accession>
<dbReference type="STRING" id="7868.ENSCMIP00000020960"/>
<comment type="similarity">
    <text evidence="1">Belongs to the ankyrin SOCS box (ASB) family.</text>
</comment>
<protein>
    <submittedName>
        <fullName evidence="5">Uncharacterized protein</fullName>
    </submittedName>
</protein>
<dbReference type="PANTHER" id="PTHR20966:SF2">
    <property type="entry name" value="ANKYRIN REPEAT AND SOCS BOX PROTEIN 17"/>
    <property type="match status" value="1"/>
</dbReference>
<evidence type="ECO:0000313" key="6">
    <source>
        <dbReference type="Proteomes" id="UP000314986"/>
    </source>
</evidence>
<keyword evidence="4" id="KW-0812">Transmembrane</keyword>
<feature type="transmembrane region" description="Helical" evidence="4">
    <location>
        <begin position="84"/>
        <end position="104"/>
    </location>
</feature>
<proteinExistence type="inferred from homology"/>
<dbReference type="AlphaFoldDB" id="A0A4W3I0H7"/>
<dbReference type="Ensembl" id="ENSCMIT00000021343.1">
    <property type="protein sequence ID" value="ENSCMIP00000020960.1"/>
    <property type="gene ID" value="ENSCMIG00000009627.1"/>
</dbReference>
<reference evidence="6" key="1">
    <citation type="journal article" date="2006" name="Science">
        <title>Ancient noncoding elements conserved in the human genome.</title>
        <authorList>
            <person name="Venkatesh B."/>
            <person name="Kirkness E.F."/>
            <person name="Loh Y.H."/>
            <person name="Halpern A.L."/>
            <person name="Lee A.P."/>
            <person name="Johnson J."/>
            <person name="Dandona N."/>
            <person name="Viswanathan L.D."/>
            <person name="Tay A."/>
            <person name="Venter J.C."/>
            <person name="Strausberg R.L."/>
            <person name="Brenner S."/>
        </authorList>
    </citation>
    <scope>NUCLEOTIDE SEQUENCE [LARGE SCALE GENOMIC DNA]</scope>
</reference>
<dbReference type="GeneTree" id="ENSGT00970000196946"/>
<dbReference type="Proteomes" id="UP000314986">
    <property type="component" value="Unassembled WGS sequence"/>
</dbReference>
<reference evidence="6" key="2">
    <citation type="journal article" date="2007" name="PLoS Biol.">
        <title>Survey sequencing and comparative analysis of the elephant shark (Callorhinchus milii) genome.</title>
        <authorList>
            <person name="Venkatesh B."/>
            <person name="Kirkness E.F."/>
            <person name="Loh Y.H."/>
            <person name="Halpern A.L."/>
            <person name="Lee A.P."/>
            <person name="Johnson J."/>
            <person name="Dandona N."/>
            <person name="Viswanathan L.D."/>
            <person name="Tay A."/>
            <person name="Venter J.C."/>
            <person name="Strausberg R.L."/>
            <person name="Brenner S."/>
        </authorList>
    </citation>
    <scope>NUCLEOTIDE SEQUENCE [LARGE SCALE GENOMIC DNA]</scope>
</reference>
<organism evidence="5 6">
    <name type="scientific">Callorhinchus milii</name>
    <name type="common">Ghost shark</name>
    <dbReference type="NCBI Taxonomy" id="7868"/>
    <lineage>
        <taxon>Eukaryota</taxon>
        <taxon>Metazoa</taxon>
        <taxon>Chordata</taxon>
        <taxon>Craniata</taxon>
        <taxon>Vertebrata</taxon>
        <taxon>Chondrichthyes</taxon>
        <taxon>Holocephali</taxon>
        <taxon>Chimaeriformes</taxon>
        <taxon>Callorhinchidae</taxon>
        <taxon>Callorhinchus</taxon>
    </lineage>
</organism>
<reference evidence="5" key="4">
    <citation type="submission" date="2025-08" db="UniProtKB">
        <authorList>
            <consortium name="Ensembl"/>
        </authorList>
    </citation>
    <scope>IDENTIFICATION</scope>
</reference>
<dbReference type="PANTHER" id="PTHR20966">
    <property type="entry name" value="ANKYRIN REPEAT AND SOCS BOX PROTEIN 17"/>
    <property type="match status" value="1"/>
</dbReference>
<keyword evidence="2" id="KW-0833">Ubl conjugation pathway</keyword>
<dbReference type="InParanoid" id="A0A4W3I0H7"/>
<evidence type="ECO:0000256" key="4">
    <source>
        <dbReference type="SAM" id="Phobius"/>
    </source>
</evidence>
<reference evidence="5" key="5">
    <citation type="submission" date="2025-09" db="UniProtKB">
        <authorList>
            <consortium name="Ensembl"/>
        </authorList>
    </citation>
    <scope>IDENTIFICATION</scope>
</reference>
<dbReference type="InterPro" id="IPR039147">
    <property type="entry name" value="ASB17"/>
</dbReference>
<evidence type="ECO:0000256" key="3">
    <source>
        <dbReference type="ARBA" id="ARBA00023043"/>
    </source>
</evidence>
<dbReference type="OMA" id="KLCHKTS"/>
<evidence type="ECO:0000256" key="2">
    <source>
        <dbReference type="ARBA" id="ARBA00022786"/>
    </source>
</evidence>
<reference evidence="6" key="3">
    <citation type="journal article" date="2014" name="Nature">
        <title>Elephant shark genome provides unique insights into gnathostome evolution.</title>
        <authorList>
            <consortium name="International Elephant Shark Genome Sequencing Consortium"/>
            <person name="Venkatesh B."/>
            <person name="Lee A.P."/>
            <person name="Ravi V."/>
            <person name="Maurya A.K."/>
            <person name="Lian M.M."/>
            <person name="Swann J.B."/>
            <person name="Ohta Y."/>
            <person name="Flajnik M.F."/>
            <person name="Sutoh Y."/>
            <person name="Kasahara M."/>
            <person name="Hoon S."/>
            <person name="Gangu V."/>
            <person name="Roy S.W."/>
            <person name="Irimia M."/>
            <person name="Korzh V."/>
            <person name="Kondrychyn I."/>
            <person name="Lim Z.W."/>
            <person name="Tay B.H."/>
            <person name="Tohari S."/>
            <person name="Kong K.W."/>
            <person name="Ho S."/>
            <person name="Lorente-Galdos B."/>
            <person name="Quilez J."/>
            <person name="Marques-Bonet T."/>
            <person name="Raney B.J."/>
            <person name="Ingham P.W."/>
            <person name="Tay A."/>
            <person name="Hillier L.W."/>
            <person name="Minx P."/>
            <person name="Boehm T."/>
            <person name="Wilson R.K."/>
            <person name="Brenner S."/>
            <person name="Warren W.C."/>
        </authorList>
    </citation>
    <scope>NUCLEOTIDE SEQUENCE [LARGE SCALE GENOMIC DNA]</scope>
</reference>
<keyword evidence="4" id="KW-0472">Membrane</keyword>
<sequence>MEALSKTVKTCCEALGVQSNVFSHLLEKVAKSAPGVLDQLLCHNYESRIYCFLSQTLRHIDPLGFDSLIADYIAFVRSEHTYDLRFYLVFTEICINTILYWVFARRAHPVFVQKLLENTILYLSDKDSLLALIWRWLCHLKFPMKTV</sequence>
<evidence type="ECO:0000313" key="5">
    <source>
        <dbReference type="Ensembl" id="ENSCMIP00000020960.1"/>
    </source>
</evidence>
<keyword evidence="3" id="KW-0040">ANK repeat</keyword>
<keyword evidence="6" id="KW-1185">Reference proteome</keyword>
<keyword evidence="4" id="KW-1133">Transmembrane helix</keyword>